<reference evidence="2" key="1">
    <citation type="journal article" date="2023" name="Science">
        <title>Genome structures resolve the early diversification of teleost fishes.</title>
        <authorList>
            <person name="Parey E."/>
            <person name="Louis A."/>
            <person name="Montfort J."/>
            <person name="Bouchez O."/>
            <person name="Roques C."/>
            <person name="Iampietro C."/>
            <person name="Lluch J."/>
            <person name="Castinel A."/>
            <person name="Donnadieu C."/>
            <person name="Desvignes T."/>
            <person name="Floi Bucao C."/>
            <person name="Jouanno E."/>
            <person name="Wen M."/>
            <person name="Mejri S."/>
            <person name="Dirks R."/>
            <person name="Jansen H."/>
            <person name="Henkel C."/>
            <person name="Chen W.J."/>
            <person name="Zahm M."/>
            <person name="Cabau C."/>
            <person name="Klopp C."/>
            <person name="Thompson A.W."/>
            <person name="Robinson-Rechavi M."/>
            <person name="Braasch I."/>
            <person name="Lecointre G."/>
            <person name="Bobe J."/>
            <person name="Postlethwait J.H."/>
            <person name="Berthelot C."/>
            <person name="Roest Crollius H."/>
            <person name="Guiguen Y."/>
        </authorList>
    </citation>
    <scope>NUCLEOTIDE SEQUENCE</scope>
    <source>
        <strain evidence="2">WJC10195</strain>
    </source>
</reference>
<dbReference type="AlphaFoldDB" id="A0A9Q1GEH7"/>
<protein>
    <submittedName>
        <fullName evidence="2">Uncharacterized protein</fullName>
    </submittedName>
</protein>
<feature type="region of interest" description="Disordered" evidence="1">
    <location>
        <begin position="1"/>
        <end position="27"/>
    </location>
</feature>
<gene>
    <name evidence="2" type="ORF">SKAU_G00028070</name>
</gene>
<evidence type="ECO:0000256" key="1">
    <source>
        <dbReference type="SAM" id="MobiDB-lite"/>
    </source>
</evidence>
<organism evidence="2 3">
    <name type="scientific">Synaphobranchus kaupii</name>
    <name type="common">Kaup's arrowtooth eel</name>
    <dbReference type="NCBI Taxonomy" id="118154"/>
    <lineage>
        <taxon>Eukaryota</taxon>
        <taxon>Metazoa</taxon>
        <taxon>Chordata</taxon>
        <taxon>Craniata</taxon>
        <taxon>Vertebrata</taxon>
        <taxon>Euteleostomi</taxon>
        <taxon>Actinopterygii</taxon>
        <taxon>Neopterygii</taxon>
        <taxon>Teleostei</taxon>
        <taxon>Anguilliformes</taxon>
        <taxon>Synaphobranchidae</taxon>
        <taxon>Synaphobranchus</taxon>
    </lineage>
</organism>
<evidence type="ECO:0000313" key="2">
    <source>
        <dbReference type="EMBL" id="KAJ8382029.1"/>
    </source>
</evidence>
<dbReference type="Proteomes" id="UP001152622">
    <property type="component" value="Chromosome 1"/>
</dbReference>
<evidence type="ECO:0000313" key="3">
    <source>
        <dbReference type="Proteomes" id="UP001152622"/>
    </source>
</evidence>
<name>A0A9Q1GEH7_SYNKA</name>
<keyword evidence="3" id="KW-1185">Reference proteome</keyword>
<feature type="region of interest" description="Disordered" evidence="1">
    <location>
        <begin position="144"/>
        <end position="199"/>
    </location>
</feature>
<comment type="caution">
    <text evidence="2">The sequence shown here is derived from an EMBL/GenBank/DDBJ whole genome shotgun (WGS) entry which is preliminary data.</text>
</comment>
<sequence>MEGAPTRGRGPTRRFASKGPQAAVRTPRNDIGAADMLLLGLLHVRSLQRPQCFAITRNPKQTQDGGITGQHSEMKRSFFAEHRSHTNSGSLKLTRGAAVRETAGPLQPDEKGPGVPAAACSHQLGRMSWAARAVSWRWTQVARAVGPASHPGPGEFSRRRQKGLTARDRQNGTVLTNETEPDRSGGERDPSGNKPPFILRGTAVSRLKPYTLCFSKVGSSEMGFGRARMSVRSISEGLACLRLESTSVGHTADRTAPRSAGLFLLINNIS</sequence>
<proteinExistence type="predicted"/>
<accession>A0A9Q1GEH7</accession>
<feature type="compositionally biased region" description="Basic and acidic residues" evidence="1">
    <location>
        <begin position="180"/>
        <end position="191"/>
    </location>
</feature>
<dbReference type="EMBL" id="JAINUF010000001">
    <property type="protein sequence ID" value="KAJ8382029.1"/>
    <property type="molecule type" value="Genomic_DNA"/>
</dbReference>